<feature type="modified residue" description="Phosphotyrosine" evidence="7">
    <location>
        <position position="227"/>
    </location>
</feature>
<dbReference type="Pfam" id="PF00056">
    <property type="entry name" value="Ldh_1_N"/>
    <property type="match status" value="1"/>
</dbReference>
<dbReference type="Proteomes" id="UP000051717">
    <property type="component" value="Unassembled WGS sequence"/>
</dbReference>
<evidence type="ECO:0000256" key="8">
    <source>
        <dbReference type="PIRSR" id="PIRSR000102-1"/>
    </source>
</evidence>
<feature type="binding site" evidence="7">
    <location>
        <position position="19"/>
    </location>
    <ligand>
        <name>NAD(+)</name>
        <dbReference type="ChEBI" id="CHEBI:57540"/>
    </ligand>
</feature>
<evidence type="ECO:0000256" key="5">
    <source>
        <dbReference type="ARBA" id="ARBA00023027"/>
    </source>
</evidence>
<organism evidence="13 14">
    <name type="scientific">candidate division TA06 bacterium SM23_40</name>
    <dbReference type="NCBI Taxonomy" id="1703774"/>
    <lineage>
        <taxon>Bacteria</taxon>
        <taxon>Bacteria division TA06</taxon>
    </lineage>
</organism>
<evidence type="ECO:0000256" key="4">
    <source>
        <dbReference type="ARBA" id="ARBA00023002"/>
    </source>
</evidence>
<comment type="subcellular location">
    <subcellularLocation>
        <location evidence="7">Cytoplasm</location>
    </subcellularLocation>
</comment>
<dbReference type="PATRIC" id="fig|1703774.3.peg.655"/>
<keyword evidence="7" id="KW-0963">Cytoplasm</keyword>
<dbReference type="Pfam" id="PF02866">
    <property type="entry name" value="Ldh_1_C"/>
    <property type="match status" value="1"/>
</dbReference>
<gene>
    <name evidence="7" type="primary">ldh</name>
    <name evidence="13" type="ORF">AMJ82_09110</name>
</gene>
<evidence type="ECO:0000256" key="1">
    <source>
        <dbReference type="ARBA" id="ARBA00004843"/>
    </source>
</evidence>
<feature type="binding site" evidence="7">
    <location>
        <position position="173"/>
    </location>
    <ligand>
        <name>beta-D-fructose 1,6-bisphosphate</name>
        <dbReference type="ChEBI" id="CHEBI:32966"/>
        <note>allosteric activator</note>
    </ligand>
</feature>
<feature type="binding site" evidence="7">
    <location>
        <begin position="153"/>
        <end position="156"/>
    </location>
    <ligand>
        <name>substrate</name>
    </ligand>
</feature>
<feature type="binding site" evidence="9">
    <location>
        <position position="100"/>
    </location>
    <ligand>
        <name>NAD(+)</name>
        <dbReference type="ChEBI" id="CHEBI:57540"/>
    </ligand>
</feature>
<dbReference type="Gene3D" id="3.40.50.720">
    <property type="entry name" value="NAD(P)-binding Rossmann-like Domain"/>
    <property type="match status" value="1"/>
</dbReference>
<dbReference type="GO" id="GO:0006096">
    <property type="term" value="P:glycolytic process"/>
    <property type="evidence" value="ECO:0007669"/>
    <property type="project" value="UniProtKB-UniRule"/>
</dbReference>
<feature type="binding site" evidence="7">
    <location>
        <position position="236"/>
    </location>
    <ligand>
        <name>substrate</name>
    </ligand>
</feature>
<keyword evidence="10" id="KW-0472">Membrane</keyword>
<dbReference type="NCBIfam" id="NF004863">
    <property type="entry name" value="PRK06223.1"/>
    <property type="match status" value="1"/>
</dbReference>
<feature type="binding site" evidence="7">
    <location>
        <position position="93"/>
    </location>
    <ligand>
        <name>substrate</name>
    </ligand>
</feature>
<dbReference type="InterPro" id="IPR036291">
    <property type="entry name" value="NAD(P)-bd_dom_sf"/>
</dbReference>
<evidence type="ECO:0000256" key="3">
    <source>
        <dbReference type="ARBA" id="ARBA00012967"/>
    </source>
</evidence>
<feature type="binding site" evidence="7">
    <location>
        <begin position="125"/>
        <end position="128"/>
    </location>
    <ligand>
        <name>substrate</name>
    </ligand>
</feature>
<comment type="caution">
    <text evidence="7">Lacks conserved residue(s) required for the propagation of feature annotation.</text>
</comment>
<evidence type="ECO:0000313" key="14">
    <source>
        <dbReference type="Proteomes" id="UP000051717"/>
    </source>
</evidence>
<dbReference type="PRINTS" id="PR00086">
    <property type="entry name" value="LLDHDRGNASE"/>
</dbReference>
<feature type="binding site" evidence="7 9">
    <location>
        <begin position="123"/>
        <end position="125"/>
    </location>
    <ligand>
        <name>NAD(+)</name>
        <dbReference type="ChEBI" id="CHEBI:57540"/>
    </ligand>
</feature>
<comment type="pathway">
    <text evidence="1 7">Fermentation; pyruvate fermentation to lactate; (S)-lactate from pyruvate: step 1/1.</text>
</comment>
<keyword evidence="7" id="KW-0597">Phosphoprotein</keyword>
<dbReference type="SUPFAM" id="SSF56327">
    <property type="entry name" value="LDH C-terminal domain-like"/>
    <property type="match status" value="1"/>
</dbReference>
<protein>
    <recommendedName>
        <fullName evidence="3 7">L-lactate dehydrogenase</fullName>
        <shortName evidence="7">L-LDH</shortName>
        <ecNumber evidence="3 7">1.1.1.27</ecNumber>
    </recommendedName>
</protein>
<dbReference type="PANTHER" id="PTHR43128:SF16">
    <property type="entry name" value="L-LACTATE DEHYDROGENASE"/>
    <property type="match status" value="1"/>
</dbReference>
<accession>A0A0S8G6B4</accession>
<sequence>MNVEQWVSRKVVIVGAGAVGSTFAYALAQNGLADDIALIDLDDKLVMGQVLDLAHGQAFFPSVRIREGEKGDYEDAHVVVITAGAKQRSGESRLDLLQRNVAIIERIVDDIVEQRSHAVIVVVSNPVDILTYVAHERSGWPRGRVIGSGTVLDSARFRHKLSQICGVDVHNVHAYVLGEHGDSEVPAWSISHLAGIPIEEYCPGCGRCEDWEQTHREIEESVKRSAYHIIDYKGATYFAVGLALVLIVAAILRNEKRVLTVSAVLEGEYGQEQVSLGVPSVVGQMGVERVLEAKLSPRDADAFSRSASVLHVALAQLRGLG</sequence>
<dbReference type="InterPro" id="IPR018177">
    <property type="entry name" value="L-lactate_DH_AS"/>
</dbReference>
<feature type="binding site" evidence="7">
    <location>
        <position position="148"/>
    </location>
    <ligand>
        <name>NAD(+)</name>
        <dbReference type="ChEBI" id="CHEBI:57540"/>
    </ligand>
</feature>
<dbReference type="UniPathway" id="UPA00554">
    <property type="reaction ID" value="UER00611"/>
</dbReference>
<dbReference type="PIRSF" id="PIRSF000102">
    <property type="entry name" value="Lac_mal_DH"/>
    <property type="match status" value="1"/>
</dbReference>
<keyword evidence="7" id="KW-0021">Allosteric enzyme</keyword>
<proteinExistence type="inferred from homology"/>
<comment type="caution">
    <text evidence="13">The sequence shown here is derived from an EMBL/GenBank/DDBJ whole genome shotgun (WGS) entry which is preliminary data.</text>
</comment>
<feature type="binding site" evidence="7 9">
    <location>
        <position position="40"/>
    </location>
    <ligand>
        <name>NAD(+)</name>
        <dbReference type="ChEBI" id="CHEBI:57540"/>
    </ligand>
</feature>
<evidence type="ECO:0000256" key="9">
    <source>
        <dbReference type="PIRSR" id="PIRSR000102-3"/>
    </source>
</evidence>
<evidence type="ECO:0000256" key="10">
    <source>
        <dbReference type="SAM" id="Phobius"/>
    </source>
</evidence>
<dbReference type="NCBIfam" id="NF000824">
    <property type="entry name" value="PRK00066.1"/>
    <property type="match status" value="1"/>
</dbReference>
<evidence type="ECO:0000313" key="13">
    <source>
        <dbReference type="EMBL" id="KPK68098.1"/>
    </source>
</evidence>
<evidence type="ECO:0000256" key="7">
    <source>
        <dbReference type="HAMAP-Rule" id="MF_00488"/>
    </source>
</evidence>
<keyword evidence="4 7" id="KW-0560">Oxidoreductase</keyword>
<comment type="function">
    <text evidence="7">Catalyzes the conversion of lactate to pyruvate.</text>
</comment>
<dbReference type="PROSITE" id="PS00064">
    <property type="entry name" value="L_LDH"/>
    <property type="match status" value="1"/>
</dbReference>
<dbReference type="GO" id="GO:0005737">
    <property type="term" value="C:cytoplasm"/>
    <property type="evidence" value="ECO:0007669"/>
    <property type="project" value="UniProtKB-SubCell"/>
</dbReference>
<evidence type="ECO:0000256" key="6">
    <source>
        <dbReference type="ARBA" id="ARBA00049258"/>
    </source>
</evidence>
<comment type="activity regulation">
    <text evidence="7">Allosterically activated by fructose 1,6-bisphosphate (FBP).</text>
</comment>
<evidence type="ECO:0000256" key="2">
    <source>
        <dbReference type="ARBA" id="ARBA00006054"/>
    </source>
</evidence>
<feature type="domain" description="Lactate/malate dehydrogenase C-terminal" evidence="12">
    <location>
        <begin position="150"/>
        <end position="314"/>
    </location>
</feature>
<reference evidence="13 14" key="1">
    <citation type="journal article" date="2015" name="Microbiome">
        <title>Genomic resolution of linkages in carbon, nitrogen, and sulfur cycling among widespread estuary sediment bacteria.</title>
        <authorList>
            <person name="Baker B.J."/>
            <person name="Lazar C.S."/>
            <person name="Teske A.P."/>
            <person name="Dick G.J."/>
        </authorList>
    </citation>
    <scope>NUCLEOTIDE SEQUENCE [LARGE SCALE GENOMIC DNA]</scope>
    <source>
        <strain evidence="13">SM23_40</strain>
    </source>
</reference>
<evidence type="ECO:0000259" key="11">
    <source>
        <dbReference type="Pfam" id="PF00056"/>
    </source>
</evidence>
<feature type="active site" description="Proton acceptor" evidence="7 8">
    <location>
        <position position="180"/>
    </location>
</feature>
<comment type="subunit">
    <text evidence="7">Homotetramer.</text>
</comment>
<feature type="binding site" evidence="9">
    <location>
        <begin position="15"/>
        <end position="20"/>
    </location>
    <ligand>
        <name>NAD(+)</name>
        <dbReference type="ChEBI" id="CHEBI:57540"/>
    </ligand>
</feature>
<name>A0A0S8G6B4_UNCT6</name>
<dbReference type="GO" id="GO:0004459">
    <property type="term" value="F:L-lactate dehydrogenase (NAD+) activity"/>
    <property type="evidence" value="ECO:0007669"/>
    <property type="project" value="UniProtKB-UniRule"/>
</dbReference>
<feature type="binding site" evidence="7">
    <location>
        <position position="158"/>
    </location>
    <ligand>
        <name>beta-D-fructose 1,6-bisphosphate</name>
        <dbReference type="ChEBI" id="CHEBI:32966"/>
        <note>allosteric activator</note>
    </ligand>
</feature>
<dbReference type="EMBL" id="LJUI01000091">
    <property type="protein sequence ID" value="KPK68098.1"/>
    <property type="molecule type" value="Genomic_DNA"/>
</dbReference>
<dbReference type="InterPro" id="IPR015955">
    <property type="entry name" value="Lactate_DH/Glyco_Ohase_4_C"/>
</dbReference>
<dbReference type="InterPro" id="IPR022383">
    <property type="entry name" value="Lactate/malate_DH_C"/>
</dbReference>
<feature type="binding site" evidence="7">
    <location>
        <position position="87"/>
    </location>
    <ligand>
        <name>substrate</name>
    </ligand>
</feature>
<dbReference type="HAMAP" id="MF_00488">
    <property type="entry name" value="Lactate_dehydrog"/>
    <property type="match status" value="1"/>
</dbReference>
<evidence type="ECO:0000259" key="12">
    <source>
        <dbReference type="Pfam" id="PF02866"/>
    </source>
</evidence>
<dbReference type="InterPro" id="IPR001236">
    <property type="entry name" value="Lactate/malate_DH_N"/>
</dbReference>
<keyword evidence="10" id="KW-0812">Transmembrane</keyword>
<dbReference type="SUPFAM" id="SSF51735">
    <property type="entry name" value="NAD(P)-binding Rossmann-fold domains"/>
    <property type="match status" value="1"/>
</dbReference>
<comment type="catalytic activity">
    <reaction evidence="6 7">
        <text>(S)-lactate + NAD(+) = pyruvate + NADH + H(+)</text>
        <dbReference type="Rhea" id="RHEA:23444"/>
        <dbReference type="ChEBI" id="CHEBI:15361"/>
        <dbReference type="ChEBI" id="CHEBI:15378"/>
        <dbReference type="ChEBI" id="CHEBI:16651"/>
        <dbReference type="ChEBI" id="CHEBI:57540"/>
        <dbReference type="ChEBI" id="CHEBI:57945"/>
        <dbReference type="EC" id="1.1.1.27"/>
    </reaction>
</comment>
<dbReference type="EC" id="1.1.1.27" evidence="3 7"/>
<feature type="transmembrane region" description="Helical" evidence="10">
    <location>
        <begin position="234"/>
        <end position="252"/>
    </location>
</feature>
<keyword evidence="5 7" id="KW-0520">NAD</keyword>
<feature type="binding site" evidence="7">
    <location>
        <begin position="84"/>
        <end position="85"/>
    </location>
    <ligand>
        <name>NAD(+)</name>
        <dbReference type="ChEBI" id="CHEBI:57540"/>
    </ligand>
</feature>
<dbReference type="InterPro" id="IPR001557">
    <property type="entry name" value="L-lactate/malate_DH"/>
</dbReference>
<feature type="domain" description="Lactate/malate dehydrogenase N-terminal" evidence="11">
    <location>
        <begin position="10"/>
        <end position="147"/>
    </location>
</feature>
<dbReference type="PANTHER" id="PTHR43128">
    <property type="entry name" value="L-2-HYDROXYCARBOXYLATE DEHYDROGENASE (NAD(P)(+))"/>
    <property type="match status" value="1"/>
</dbReference>
<comment type="similarity">
    <text evidence="2 7">Belongs to the LDH/MDH superfamily. LDH family.</text>
</comment>
<dbReference type="InterPro" id="IPR011304">
    <property type="entry name" value="L-lactate_DH"/>
</dbReference>
<dbReference type="Gene3D" id="3.90.110.10">
    <property type="entry name" value="Lactate dehydrogenase/glycoside hydrolase, family 4, C-terminal"/>
    <property type="match status" value="1"/>
</dbReference>
<keyword evidence="10" id="KW-1133">Transmembrane helix</keyword>
<dbReference type="NCBIfam" id="TIGR01771">
    <property type="entry name" value="L-LDH-NAD"/>
    <property type="match status" value="1"/>
</dbReference>
<dbReference type="GO" id="GO:0006089">
    <property type="term" value="P:lactate metabolic process"/>
    <property type="evidence" value="ECO:0007669"/>
    <property type="project" value="TreeGrafter"/>
</dbReference>
<dbReference type="AlphaFoldDB" id="A0A0S8G6B4"/>